<dbReference type="AlphaFoldDB" id="A0A2M8EMA6"/>
<dbReference type="PANTHER" id="PTHR47964">
    <property type="entry name" value="ATP-DEPENDENT DNA HELICASE HOMOLOG RECG, CHLOROPLASTIC"/>
    <property type="match status" value="1"/>
</dbReference>
<keyword evidence="2" id="KW-0227">DNA damage</keyword>
<dbReference type="GO" id="GO:0003678">
    <property type="term" value="F:DNA helicase activity"/>
    <property type="evidence" value="ECO:0007669"/>
    <property type="project" value="TreeGrafter"/>
</dbReference>
<evidence type="ECO:0000256" key="4">
    <source>
        <dbReference type="ARBA" id="ARBA00022806"/>
    </source>
</evidence>
<dbReference type="GO" id="GO:0016787">
    <property type="term" value="F:hydrolase activity"/>
    <property type="evidence" value="ECO:0007669"/>
    <property type="project" value="UniProtKB-KW"/>
</dbReference>
<dbReference type="InterPro" id="IPR033454">
    <property type="entry name" value="RecG_wedge"/>
</dbReference>
<comment type="caution">
    <text evidence="11">The sequence shown here is derived from an EMBL/GenBank/DDBJ whole genome shotgun (WGS) entry which is preliminary data.</text>
</comment>
<evidence type="ECO:0000259" key="9">
    <source>
        <dbReference type="PROSITE" id="PS51192"/>
    </source>
</evidence>
<dbReference type="Gene3D" id="2.40.50.140">
    <property type="entry name" value="Nucleic acid-binding proteins"/>
    <property type="match status" value="1"/>
</dbReference>
<dbReference type="InterPro" id="IPR045562">
    <property type="entry name" value="RecG_dom3_C"/>
</dbReference>
<dbReference type="InterPro" id="IPR047112">
    <property type="entry name" value="RecG/Mfd"/>
</dbReference>
<dbReference type="Proteomes" id="UP000229756">
    <property type="component" value="Unassembled WGS sequence"/>
</dbReference>
<dbReference type="InterPro" id="IPR001650">
    <property type="entry name" value="Helicase_C-like"/>
</dbReference>
<evidence type="ECO:0000256" key="6">
    <source>
        <dbReference type="ARBA" id="ARBA00023125"/>
    </source>
</evidence>
<dbReference type="SMART" id="SM00487">
    <property type="entry name" value="DEXDc"/>
    <property type="match status" value="1"/>
</dbReference>
<dbReference type="InterPro" id="IPR027417">
    <property type="entry name" value="P-loop_NTPase"/>
</dbReference>
<dbReference type="Pfam" id="PF00271">
    <property type="entry name" value="Helicase_C"/>
    <property type="match status" value="1"/>
</dbReference>
<feature type="domain" description="Helicase C-terminal" evidence="10">
    <location>
        <begin position="449"/>
        <end position="617"/>
    </location>
</feature>
<protein>
    <recommendedName>
        <fullName evidence="8">Probable DNA 3'-5' helicase RecG</fullName>
    </recommendedName>
</protein>
<keyword evidence="3" id="KW-0378">Hydrolase</keyword>
<dbReference type="Pfam" id="PF00270">
    <property type="entry name" value="DEAD"/>
    <property type="match status" value="1"/>
</dbReference>
<dbReference type="InterPro" id="IPR014001">
    <property type="entry name" value="Helicase_ATP-bd"/>
</dbReference>
<keyword evidence="5" id="KW-0067">ATP-binding</keyword>
<dbReference type="Pfam" id="PF17191">
    <property type="entry name" value="RecG_wedge"/>
    <property type="match status" value="1"/>
</dbReference>
<keyword evidence="1" id="KW-0547">Nucleotide-binding</keyword>
<dbReference type="SMART" id="SM00490">
    <property type="entry name" value="HELICc"/>
    <property type="match status" value="1"/>
</dbReference>
<dbReference type="SUPFAM" id="SSF52540">
    <property type="entry name" value="P-loop containing nucleoside triphosphate hydrolases"/>
    <property type="match status" value="2"/>
</dbReference>
<dbReference type="PROSITE" id="PS51192">
    <property type="entry name" value="HELICASE_ATP_BIND_1"/>
    <property type="match status" value="1"/>
</dbReference>
<dbReference type="InterPro" id="IPR012340">
    <property type="entry name" value="NA-bd_OB-fold"/>
</dbReference>
<keyword evidence="6" id="KW-0238">DNA-binding</keyword>
<dbReference type="PANTHER" id="PTHR47964:SF1">
    <property type="entry name" value="ATP-DEPENDENT DNA HELICASE HOMOLOG RECG, CHLOROPLASTIC"/>
    <property type="match status" value="1"/>
</dbReference>
<dbReference type="GO" id="GO:0003677">
    <property type="term" value="F:DNA binding"/>
    <property type="evidence" value="ECO:0007669"/>
    <property type="project" value="UniProtKB-KW"/>
</dbReference>
<dbReference type="InterPro" id="IPR011545">
    <property type="entry name" value="DEAD/DEAH_box_helicase_dom"/>
</dbReference>
<dbReference type="Pfam" id="PF19833">
    <property type="entry name" value="RecG_dom3_C"/>
    <property type="match status" value="1"/>
</dbReference>
<evidence type="ECO:0000256" key="7">
    <source>
        <dbReference type="ARBA" id="ARBA00023204"/>
    </source>
</evidence>
<keyword evidence="4 11" id="KW-0347">Helicase</keyword>
<reference evidence="12" key="1">
    <citation type="submission" date="2017-09" db="EMBL/GenBank/DDBJ databases">
        <title>Depth-based differentiation of microbial function through sediment-hosted aquifers and enrichment of novel symbionts in the deep terrestrial subsurface.</title>
        <authorList>
            <person name="Probst A.J."/>
            <person name="Ladd B."/>
            <person name="Jarett J.K."/>
            <person name="Geller-Mcgrath D.E."/>
            <person name="Sieber C.M.K."/>
            <person name="Emerson J.B."/>
            <person name="Anantharaman K."/>
            <person name="Thomas B.C."/>
            <person name="Malmstrom R."/>
            <person name="Stieglmeier M."/>
            <person name="Klingl A."/>
            <person name="Woyke T."/>
            <person name="Ryan C.M."/>
            <person name="Banfield J.F."/>
        </authorList>
    </citation>
    <scope>NUCLEOTIDE SEQUENCE [LARGE SCALE GENOMIC DNA]</scope>
</reference>
<evidence type="ECO:0000313" key="11">
    <source>
        <dbReference type="EMBL" id="PJC23860.1"/>
    </source>
</evidence>
<evidence type="ECO:0000259" key="10">
    <source>
        <dbReference type="PROSITE" id="PS51194"/>
    </source>
</evidence>
<evidence type="ECO:0000256" key="3">
    <source>
        <dbReference type="ARBA" id="ARBA00022801"/>
    </source>
</evidence>
<dbReference type="NCBIfam" id="NF008168">
    <property type="entry name" value="PRK10917.2-2"/>
    <property type="match status" value="1"/>
</dbReference>
<evidence type="ECO:0000256" key="2">
    <source>
        <dbReference type="ARBA" id="ARBA00022763"/>
    </source>
</evidence>
<dbReference type="CDD" id="cd04488">
    <property type="entry name" value="RecG_wedge_OBF"/>
    <property type="match status" value="1"/>
</dbReference>
<evidence type="ECO:0000313" key="12">
    <source>
        <dbReference type="Proteomes" id="UP000229756"/>
    </source>
</evidence>
<evidence type="ECO:0000256" key="5">
    <source>
        <dbReference type="ARBA" id="ARBA00022840"/>
    </source>
</evidence>
<sequence>MENYDNISELNGIGIKYSQLLKNIGIKTIEDLLTHIPYRYEDRSNITKISDLKPGETSTVFGVVLKIDNVFTRNRKKITKAIISDETGKLNLIWFNQHYIKNSISEGSQISISGKLDLKNTSKQFVSPQWEIIKNDKAIHTTGIVPIYSVTAGISPKWLRNKINETLEKTNIPNLLTEEIIKDYKLSDRNFAFQNIHFPKNLEDTILAKKSLSFEEMIFLHLKGIKLRNIWQKKTNSHQIKMEKEDLQKFKKSLPFELTNSQQKAIDEILSDLSKKVPMNRLLQGDVGSGKTVVAAASVLAAAQNGFNTIFLAPTQILANQHQASFRKLLPDLKTHLITSETSKKLDIGNETKTPTLYIGTHAILHNLDKLNNIALIIIDEQHKFGVGQRTNLVDFYTKKLVPNVLTMTATPIPRSMALTFYGDLDLTTIDELPKGKVESKTWIIEDKKRKDAYNWIKKQINESKTQTFIVCPFIEKSEVEGLDNVKSAVDEFKKVSAYFKEFKIGLLHGKMKNQEKDKVIDDFSNKKIDILVTTPLIEVGIDIPNANIIVIETPERFGLASLHQLRGRVGRGDSQSYCILIPSTKSHESIKRLSNLKTVHNGNKLAEIDMQIRGPGNIYGTEQHGFLDMQIADISDIEMVRTTKKVALDLFENISKYQLPRPHGRGMLKCSPISHKVLSEHYKGILEKLDRITYIEDN</sequence>
<dbReference type="EMBL" id="PFSJ01000009">
    <property type="protein sequence ID" value="PJC23860.1"/>
    <property type="molecule type" value="Genomic_DNA"/>
</dbReference>
<accession>A0A2M8EMA6</accession>
<gene>
    <name evidence="11" type="ORF">CO058_01215</name>
</gene>
<evidence type="ECO:0000256" key="1">
    <source>
        <dbReference type="ARBA" id="ARBA00022741"/>
    </source>
</evidence>
<dbReference type="GO" id="GO:0005524">
    <property type="term" value="F:ATP binding"/>
    <property type="evidence" value="ECO:0007669"/>
    <property type="project" value="UniProtKB-KW"/>
</dbReference>
<keyword evidence="7" id="KW-0234">DNA repair</keyword>
<dbReference type="GO" id="GO:0006281">
    <property type="term" value="P:DNA repair"/>
    <property type="evidence" value="ECO:0007669"/>
    <property type="project" value="UniProtKB-KW"/>
</dbReference>
<dbReference type="SUPFAM" id="SSF50249">
    <property type="entry name" value="Nucleic acid-binding proteins"/>
    <property type="match status" value="1"/>
</dbReference>
<dbReference type="PROSITE" id="PS51194">
    <property type="entry name" value="HELICASE_CTER"/>
    <property type="match status" value="1"/>
</dbReference>
<evidence type="ECO:0000256" key="8">
    <source>
        <dbReference type="ARBA" id="ARBA00049819"/>
    </source>
</evidence>
<dbReference type="Gene3D" id="3.40.50.300">
    <property type="entry name" value="P-loop containing nucleotide triphosphate hydrolases"/>
    <property type="match status" value="2"/>
</dbReference>
<feature type="domain" description="Helicase ATP-binding" evidence="9">
    <location>
        <begin position="272"/>
        <end position="430"/>
    </location>
</feature>
<organism evidence="11 12">
    <name type="scientific">candidate division WWE3 bacterium CG_4_9_14_0_2_um_filter_35_11</name>
    <dbReference type="NCBI Taxonomy" id="1975077"/>
    <lineage>
        <taxon>Bacteria</taxon>
        <taxon>Katanobacteria</taxon>
    </lineage>
</organism>
<name>A0A2M8EMA6_UNCKA</name>
<proteinExistence type="predicted"/>